<keyword evidence="2" id="KW-0238">DNA-binding</keyword>
<dbReference type="OrthoDB" id="148546at2"/>
<feature type="domain" description="Tyr recombinase" evidence="4">
    <location>
        <begin position="100"/>
        <end position="279"/>
    </location>
</feature>
<dbReference type="PROSITE" id="PS51898">
    <property type="entry name" value="TYR_RECOMBINASE"/>
    <property type="match status" value="1"/>
</dbReference>
<dbReference type="SUPFAM" id="SSF56349">
    <property type="entry name" value="DNA breaking-rejoining enzymes"/>
    <property type="match status" value="1"/>
</dbReference>
<evidence type="ECO:0000313" key="6">
    <source>
        <dbReference type="Proteomes" id="UP000029082"/>
    </source>
</evidence>
<dbReference type="Gene3D" id="1.10.150.130">
    <property type="match status" value="1"/>
</dbReference>
<dbReference type="RefSeq" id="WP_081882937.1">
    <property type="nucleotide sequence ID" value="NZ_JDUO01000027.1"/>
</dbReference>
<dbReference type="STRING" id="1437603.GCA_000771525_00961"/>
<dbReference type="InterPro" id="IPR050090">
    <property type="entry name" value="Tyrosine_recombinase_XerCD"/>
</dbReference>
<accession>A0A087BZS8</accession>
<keyword evidence="6" id="KW-1185">Reference proteome</keyword>
<dbReference type="GO" id="GO:0006310">
    <property type="term" value="P:DNA recombination"/>
    <property type="evidence" value="ECO:0007669"/>
    <property type="project" value="UniProtKB-KW"/>
</dbReference>
<dbReference type="Gene3D" id="1.10.443.10">
    <property type="entry name" value="Intergrase catalytic core"/>
    <property type="match status" value="1"/>
</dbReference>
<dbReference type="InterPro" id="IPR002104">
    <property type="entry name" value="Integrase_catalytic"/>
</dbReference>
<reference evidence="5 6" key="1">
    <citation type="submission" date="2014-03" db="EMBL/GenBank/DDBJ databases">
        <title>Genomics of Bifidobacteria.</title>
        <authorList>
            <person name="Ventura M."/>
            <person name="Milani C."/>
            <person name="Lugli G.A."/>
        </authorList>
    </citation>
    <scope>NUCLEOTIDE SEQUENCE [LARGE SCALE GENOMIC DNA]</scope>
    <source>
        <strain evidence="5 6">DSM 21395</strain>
    </source>
</reference>
<dbReference type="Proteomes" id="UP000029082">
    <property type="component" value="Unassembled WGS sequence"/>
</dbReference>
<dbReference type="GeneID" id="93095146"/>
<dbReference type="EMBL" id="JGZE01000013">
    <property type="protein sequence ID" value="KFI76528.1"/>
    <property type="molecule type" value="Genomic_DNA"/>
</dbReference>
<dbReference type="GO" id="GO:0003677">
    <property type="term" value="F:DNA binding"/>
    <property type="evidence" value="ECO:0007669"/>
    <property type="project" value="UniProtKB-KW"/>
</dbReference>
<evidence type="ECO:0000256" key="1">
    <source>
        <dbReference type="ARBA" id="ARBA00008857"/>
    </source>
</evidence>
<gene>
    <name evidence="5" type="ORF">BMON_1125</name>
</gene>
<proteinExistence type="inferred from homology"/>
<dbReference type="eggNOG" id="COG0582">
    <property type="taxonomic scope" value="Bacteria"/>
</dbReference>
<dbReference type="PANTHER" id="PTHR30349:SF64">
    <property type="entry name" value="PROPHAGE INTEGRASE INTD-RELATED"/>
    <property type="match status" value="1"/>
</dbReference>
<dbReference type="InterPro" id="IPR013762">
    <property type="entry name" value="Integrase-like_cat_sf"/>
</dbReference>
<comment type="caution">
    <text evidence="5">The sequence shown here is derived from an EMBL/GenBank/DDBJ whole genome shotgun (WGS) entry which is preliminary data.</text>
</comment>
<dbReference type="PANTHER" id="PTHR30349">
    <property type="entry name" value="PHAGE INTEGRASE-RELATED"/>
    <property type="match status" value="1"/>
</dbReference>
<evidence type="ECO:0000259" key="4">
    <source>
        <dbReference type="PROSITE" id="PS51898"/>
    </source>
</evidence>
<dbReference type="AlphaFoldDB" id="A0A087BZS8"/>
<dbReference type="InterPro" id="IPR010998">
    <property type="entry name" value="Integrase_recombinase_N"/>
</dbReference>
<protein>
    <submittedName>
        <fullName evidence="5">Site-specific recombinase, phage integrase family</fullName>
    </submittedName>
</protein>
<organism evidence="5 6">
    <name type="scientific">Bifidobacterium mongoliense DSM 21395</name>
    <dbReference type="NCBI Taxonomy" id="1437603"/>
    <lineage>
        <taxon>Bacteria</taxon>
        <taxon>Bacillati</taxon>
        <taxon>Actinomycetota</taxon>
        <taxon>Actinomycetes</taxon>
        <taxon>Bifidobacteriales</taxon>
        <taxon>Bifidobacteriaceae</taxon>
        <taxon>Bifidobacterium</taxon>
    </lineage>
</organism>
<sequence length="287" mass="32925">MLFGEFVESIYWHDRATLRECTLVGYRSAWERHIAPRWEAWDLSAAFDVREVSAWLHDFTQAGAARKAWAVMRGMLRRAVVLGHADSAMTAIEPELPHAARYMAITLDAGQIRRLLKGFYGHELEAWLICSVCLGLRREEACGLEWEDIDYRSGIVHIRRGAQWVAGHVVVDRPKTDLSLRDVVLPRFALVRLRQLRGTGQVTGDLNPQQVARHYRSWCERQGLPYVPAKNLRHSWATTALQAKVDISVVARQLGHSDIATTARYYLRPDIAILREAQRDWEHLIVK</sequence>
<name>A0A087BZS8_9BIFI</name>
<evidence type="ECO:0000313" key="5">
    <source>
        <dbReference type="EMBL" id="KFI76528.1"/>
    </source>
</evidence>
<evidence type="ECO:0000256" key="2">
    <source>
        <dbReference type="ARBA" id="ARBA00023125"/>
    </source>
</evidence>
<dbReference type="GO" id="GO:0015074">
    <property type="term" value="P:DNA integration"/>
    <property type="evidence" value="ECO:0007669"/>
    <property type="project" value="InterPro"/>
</dbReference>
<evidence type="ECO:0000256" key="3">
    <source>
        <dbReference type="ARBA" id="ARBA00023172"/>
    </source>
</evidence>
<keyword evidence="3" id="KW-0233">DNA recombination</keyword>
<comment type="similarity">
    <text evidence="1">Belongs to the 'phage' integrase family.</text>
</comment>
<dbReference type="InterPro" id="IPR011010">
    <property type="entry name" value="DNA_brk_join_enz"/>
</dbReference>
<dbReference type="CDD" id="cd01189">
    <property type="entry name" value="INT_ICEBs1_C_like"/>
    <property type="match status" value="1"/>
</dbReference>
<dbReference type="Pfam" id="PF00589">
    <property type="entry name" value="Phage_integrase"/>
    <property type="match status" value="1"/>
</dbReference>